<evidence type="ECO:0000256" key="1">
    <source>
        <dbReference type="ARBA" id="ARBA00004651"/>
    </source>
</evidence>
<evidence type="ECO:0000256" key="2">
    <source>
        <dbReference type="ARBA" id="ARBA00008017"/>
    </source>
</evidence>
<gene>
    <name evidence="10" type="ORF">Thini_2697</name>
</gene>
<dbReference type="Proteomes" id="UP000005317">
    <property type="component" value="Unassembled WGS sequence"/>
</dbReference>
<protein>
    <submittedName>
        <fullName evidence="10">MscS Mechanosensitive ion channel</fullName>
    </submittedName>
</protein>
<dbReference type="Gene3D" id="3.30.70.100">
    <property type="match status" value="1"/>
</dbReference>
<dbReference type="GO" id="GO:0008381">
    <property type="term" value="F:mechanosensitive monoatomic ion channel activity"/>
    <property type="evidence" value="ECO:0007669"/>
    <property type="project" value="UniProtKB-ARBA"/>
</dbReference>
<evidence type="ECO:0000256" key="5">
    <source>
        <dbReference type="ARBA" id="ARBA00022989"/>
    </source>
</evidence>
<dbReference type="InterPro" id="IPR023408">
    <property type="entry name" value="MscS_beta-dom_sf"/>
</dbReference>
<dbReference type="InterPro" id="IPR052702">
    <property type="entry name" value="MscS-like_channel"/>
</dbReference>
<feature type="transmembrane region" description="Helical" evidence="7">
    <location>
        <begin position="172"/>
        <end position="197"/>
    </location>
</feature>
<dbReference type="InterPro" id="IPR011066">
    <property type="entry name" value="MscS_channel_C_sf"/>
</dbReference>
<dbReference type="Gene3D" id="2.30.30.60">
    <property type="match status" value="1"/>
</dbReference>
<dbReference type="EMBL" id="JH651384">
    <property type="protein sequence ID" value="EIJ35234.1"/>
    <property type="molecule type" value="Genomic_DNA"/>
</dbReference>
<dbReference type="PANTHER" id="PTHR30347">
    <property type="entry name" value="POTASSIUM CHANNEL RELATED"/>
    <property type="match status" value="1"/>
</dbReference>
<keyword evidence="5 7" id="KW-1133">Transmembrane helix</keyword>
<feature type="transmembrane region" description="Helical" evidence="7">
    <location>
        <begin position="218"/>
        <end position="236"/>
    </location>
</feature>
<evidence type="ECO:0000256" key="7">
    <source>
        <dbReference type="SAM" id="Phobius"/>
    </source>
</evidence>
<dbReference type="SUPFAM" id="SSF82861">
    <property type="entry name" value="Mechanosensitive channel protein MscS (YggB), transmembrane region"/>
    <property type="match status" value="1"/>
</dbReference>
<keyword evidence="6 7" id="KW-0472">Membrane</keyword>
<feature type="domain" description="Mechanosensitive ion channel MscS" evidence="8">
    <location>
        <begin position="259"/>
        <end position="325"/>
    </location>
</feature>
<dbReference type="Pfam" id="PF21082">
    <property type="entry name" value="MS_channel_3rd"/>
    <property type="match status" value="1"/>
</dbReference>
<feature type="transmembrane region" description="Helical" evidence="7">
    <location>
        <begin position="81"/>
        <end position="100"/>
    </location>
</feature>
<feature type="transmembrane region" description="Helical" evidence="7">
    <location>
        <begin position="242"/>
        <end position="272"/>
    </location>
</feature>
<evidence type="ECO:0000313" key="11">
    <source>
        <dbReference type="Proteomes" id="UP000005317"/>
    </source>
</evidence>
<keyword evidence="4 7" id="KW-0812">Transmembrane</keyword>
<dbReference type="SUPFAM" id="SSF82689">
    <property type="entry name" value="Mechanosensitive channel protein MscS (YggB), C-terminal domain"/>
    <property type="match status" value="1"/>
</dbReference>
<dbReference type="GO" id="GO:0005886">
    <property type="term" value="C:plasma membrane"/>
    <property type="evidence" value="ECO:0007669"/>
    <property type="project" value="UniProtKB-SubCell"/>
</dbReference>
<evidence type="ECO:0000259" key="8">
    <source>
        <dbReference type="Pfam" id="PF00924"/>
    </source>
</evidence>
<organism evidence="10 11">
    <name type="scientific">Thiothrix nivea (strain ATCC 35100 / DSM 5205 / JP2)</name>
    <dbReference type="NCBI Taxonomy" id="870187"/>
    <lineage>
        <taxon>Bacteria</taxon>
        <taxon>Pseudomonadati</taxon>
        <taxon>Pseudomonadota</taxon>
        <taxon>Gammaproteobacteria</taxon>
        <taxon>Thiotrichales</taxon>
        <taxon>Thiotrichaceae</taxon>
        <taxon>Thiothrix</taxon>
    </lineage>
</organism>
<comment type="subcellular location">
    <subcellularLocation>
        <location evidence="1">Cell membrane</location>
        <topology evidence="1">Multi-pass membrane protein</topology>
    </subcellularLocation>
</comment>
<evidence type="ECO:0000259" key="9">
    <source>
        <dbReference type="Pfam" id="PF21082"/>
    </source>
</evidence>
<evidence type="ECO:0000256" key="3">
    <source>
        <dbReference type="ARBA" id="ARBA00022475"/>
    </source>
</evidence>
<reference evidence="11" key="1">
    <citation type="journal article" date="2011" name="Stand. Genomic Sci.">
        <title>Genome sequence of the filamentous, gliding Thiothrix nivea neotype strain (JP2(T)).</title>
        <authorList>
            <person name="Lapidus A."/>
            <person name="Nolan M."/>
            <person name="Lucas S."/>
            <person name="Glavina Del Rio T."/>
            <person name="Tice H."/>
            <person name="Cheng J.F."/>
            <person name="Tapia R."/>
            <person name="Han C."/>
            <person name="Goodwin L."/>
            <person name="Pitluck S."/>
            <person name="Liolios K."/>
            <person name="Pagani I."/>
            <person name="Ivanova N."/>
            <person name="Huntemann M."/>
            <person name="Mavromatis K."/>
            <person name="Mikhailova N."/>
            <person name="Pati A."/>
            <person name="Chen A."/>
            <person name="Palaniappan K."/>
            <person name="Land M."/>
            <person name="Brambilla E.M."/>
            <person name="Rohde M."/>
            <person name="Abt B."/>
            <person name="Verbarg S."/>
            <person name="Goker M."/>
            <person name="Bristow J."/>
            <person name="Eisen J.A."/>
            <person name="Markowitz V."/>
            <person name="Hugenholtz P."/>
            <person name="Kyrpides N.C."/>
            <person name="Klenk H.P."/>
            <person name="Woyke T."/>
        </authorList>
    </citation>
    <scope>NUCLEOTIDE SEQUENCE [LARGE SCALE GENOMIC DNA]</scope>
    <source>
        <strain evidence="11">ATCC 35100 / DSM 5205 / JP2</strain>
    </source>
</reference>
<feature type="transmembrane region" description="Helical" evidence="7">
    <location>
        <begin position="131"/>
        <end position="152"/>
    </location>
</feature>
<dbReference type="InterPro" id="IPR006685">
    <property type="entry name" value="MscS_channel_2nd"/>
</dbReference>
<dbReference type="InterPro" id="IPR010920">
    <property type="entry name" value="LSM_dom_sf"/>
</dbReference>
<keyword evidence="3" id="KW-1003">Cell membrane</keyword>
<sequence length="446" mass="49461">MFDTSLFWKDFLDISEMIGAWLMRHVFTAELMTQIGIGAAGLILAFYVGVHFGHWTFQHFPPTGGKHSVRRILVRVARRQAFPLTLLLWVTGATLVYELLGLPHQALDKISALAIAWSVSRLFSAFISNPIISHSVATLIWGVAALQILGYLPRTIEWLDSIKLSRGYKGLSLYGLLSSLFSVAVSLWLAMFIANLIERNLHHNTTLSASTQALLAKISKVVLLTLACLIGLNIVGVDLTAFAVFGGAVGVGIGLGLQNVFSNLIAGFILLLDKSIKPGDTIVIDEQYGRVSHLSARYVSIVTRNGTEHLIPNDELINSKVENWSYTDPNVRLKIPIGIHYQSDVKQAINLCVEAAAKVSRVLEYPAPACLLKGFGDHAVDLELRIWIRDPMNGCSNVMSQVLLEVWERFQQHGIKFPYPQRDLHVCSVDAETARLFTRHTQQERG</sequence>
<feature type="transmembrane region" description="Helical" evidence="7">
    <location>
        <begin position="31"/>
        <end position="50"/>
    </location>
</feature>
<dbReference type="OrthoDB" id="9799209at2"/>
<dbReference type="InterPro" id="IPR049278">
    <property type="entry name" value="MS_channel_C"/>
</dbReference>
<evidence type="ECO:0000313" key="10">
    <source>
        <dbReference type="EMBL" id="EIJ35234.1"/>
    </source>
</evidence>
<name>A0A656HGT1_THINJ</name>
<dbReference type="AlphaFoldDB" id="A0A656HGT1"/>
<dbReference type="RefSeq" id="WP_002709143.1">
    <property type="nucleotide sequence ID" value="NZ_JH651384.1"/>
</dbReference>
<evidence type="ECO:0000256" key="4">
    <source>
        <dbReference type="ARBA" id="ARBA00022692"/>
    </source>
</evidence>
<dbReference type="PANTHER" id="PTHR30347:SF1">
    <property type="entry name" value="MECHANOSENSITIVE CHANNEL MSCK"/>
    <property type="match status" value="1"/>
</dbReference>
<keyword evidence="11" id="KW-1185">Reference proteome</keyword>
<feature type="domain" description="Mechanosensitive ion channel MscS C-terminal" evidence="9">
    <location>
        <begin position="334"/>
        <end position="417"/>
    </location>
</feature>
<dbReference type="Pfam" id="PF00924">
    <property type="entry name" value="MS_channel_2nd"/>
    <property type="match status" value="1"/>
</dbReference>
<dbReference type="Gene3D" id="1.10.287.1260">
    <property type="match status" value="1"/>
</dbReference>
<comment type="similarity">
    <text evidence="2">Belongs to the MscS (TC 1.A.23) family.</text>
</comment>
<dbReference type="SUPFAM" id="SSF50182">
    <property type="entry name" value="Sm-like ribonucleoproteins"/>
    <property type="match status" value="1"/>
</dbReference>
<accession>A0A656HGT1</accession>
<evidence type="ECO:0000256" key="6">
    <source>
        <dbReference type="ARBA" id="ARBA00023136"/>
    </source>
</evidence>
<dbReference type="InterPro" id="IPR011014">
    <property type="entry name" value="MscS_channel_TM-2"/>
</dbReference>
<proteinExistence type="inferred from homology"/>